<feature type="chain" id="PRO_5040327677" evidence="1">
    <location>
        <begin position="26"/>
        <end position="341"/>
    </location>
</feature>
<dbReference type="OrthoDB" id="5964882at2759"/>
<reference evidence="2" key="1">
    <citation type="submission" date="2021-10" db="EMBL/GenBank/DDBJ databases">
        <title>Tropical sea cucumber genome reveals ecological adaptation and Cuvierian tubules defense mechanism.</title>
        <authorList>
            <person name="Chen T."/>
        </authorList>
    </citation>
    <scope>NUCLEOTIDE SEQUENCE</scope>
    <source>
        <strain evidence="2">Nanhai2018</strain>
        <tissue evidence="2">Muscle</tissue>
    </source>
</reference>
<evidence type="ECO:0000313" key="2">
    <source>
        <dbReference type="EMBL" id="KAJ8032100.1"/>
    </source>
</evidence>
<organism evidence="2 3">
    <name type="scientific">Holothuria leucospilota</name>
    <name type="common">Black long sea cucumber</name>
    <name type="synonym">Mertensiothuria leucospilota</name>
    <dbReference type="NCBI Taxonomy" id="206669"/>
    <lineage>
        <taxon>Eukaryota</taxon>
        <taxon>Metazoa</taxon>
        <taxon>Echinodermata</taxon>
        <taxon>Eleutherozoa</taxon>
        <taxon>Echinozoa</taxon>
        <taxon>Holothuroidea</taxon>
        <taxon>Aspidochirotacea</taxon>
        <taxon>Aspidochirotida</taxon>
        <taxon>Holothuriidae</taxon>
        <taxon>Holothuria</taxon>
    </lineage>
</organism>
<keyword evidence="3" id="KW-1185">Reference proteome</keyword>
<sequence length="341" mass="37636">MPLLAGTLFKFFLVSYLLEFTYVSGSHFRGAYITWRPASNVPPTDGSFPEVLFSYRVSWRRDIYFCNQQRIDNMIPIRGEGYLLCGNGCSTLVDTFDFICTDFSVDENWTTGVGTSSFTPTSNTFEAFYAGYAWVYFRNGGGGSWNIRTRVDLNPRSDNGLINSSPVTETSPIVPVALDCPAAIQIPVSDPDGDVVRCRYATGFSECASACVVVPGATLDEDHPDIGPRSLKKGRGATWRQFGAPVRIVSRTDTSGSVRIVYAANQRLVYTFDVSSESVTFPDVSSHFKIQLPMPLLAGEKYLVQLDGGVVETIGECSTVNDPKDLPLMIEKPRTTKKFCF</sequence>
<protein>
    <submittedName>
        <fullName evidence="2">Integrin beta-like protein D</fullName>
    </submittedName>
</protein>
<comment type="caution">
    <text evidence="2">The sequence shown here is derived from an EMBL/GenBank/DDBJ whole genome shotgun (WGS) entry which is preliminary data.</text>
</comment>
<evidence type="ECO:0000313" key="3">
    <source>
        <dbReference type="Proteomes" id="UP001152320"/>
    </source>
</evidence>
<proteinExistence type="predicted"/>
<dbReference type="GO" id="GO:0007229">
    <property type="term" value="P:integrin-mediated signaling pathway"/>
    <property type="evidence" value="ECO:0007669"/>
    <property type="project" value="UniProtKB-KW"/>
</dbReference>
<dbReference type="AlphaFoldDB" id="A0A9Q1H4F0"/>
<feature type="signal peptide" evidence="1">
    <location>
        <begin position="1"/>
        <end position="25"/>
    </location>
</feature>
<name>A0A9Q1H4F0_HOLLE</name>
<accession>A0A9Q1H4F0</accession>
<dbReference type="Proteomes" id="UP001152320">
    <property type="component" value="Chromosome 12"/>
</dbReference>
<keyword evidence="1" id="KW-0732">Signal</keyword>
<evidence type="ECO:0000256" key="1">
    <source>
        <dbReference type="SAM" id="SignalP"/>
    </source>
</evidence>
<dbReference type="EMBL" id="JAIZAY010000012">
    <property type="protein sequence ID" value="KAJ8032100.1"/>
    <property type="molecule type" value="Genomic_DNA"/>
</dbReference>
<keyword evidence="2" id="KW-0401">Integrin</keyword>
<gene>
    <name evidence="2" type="ORF">HOLleu_25521</name>
</gene>